<dbReference type="EMBL" id="MSPP01000001">
    <property type="protein sequence ID" value="OUD10502.1"/>
    <property type="molecule type" value="Genomic_DNA"/>
</dbReference>
<name>A0A251X1L9_9RHOB</name>
<evidence type="ECO:0000256" key="3">
    <source>
        <dbReference type="ARBA" id="ARBA00016337"/>
    </source>
</evidence>
<evidence type="ECO:0000256" key="7">
    <source>
        <dbReference type="ARBA" id="ARBA00022827"/>
    </source>
</evidence>
<dbReference type="Proteomes" id="UP000194664">
    <property type="component" value="Unassembled WGS sequence"/>
</dbReference>
<evidence type="ECO:0000256" key="8">
    <source>
        <dbReference type="ARBA" id="ARBA00022842"/>
    </source>
</evidence>
<dbReference type="Gene3D" id="3.10.520.10">
    <property type="entry name" value="ApbE-like domains"/>
    <property type="match status" value="1"/>
</dbReference>
<evidence type="ECO:0000256" key="6">
    <source>
        <dbReference type="ARBA" id="ARBA00022723"/>
    </source>
</evidence>
<sequence>MILSRRRFITIAAASMLPRTAQAHEWTGYAFGADTSIRLDAPDETADAALRAAIAEIRKLEAQFNLFDSTSAIRELNRSKALNAPDKMFVDLMDHADRAYRDTGGLFDPTIGAMWRDMASGGPVSLQSMGWDQVRFNPSRISIGDTQSITLNGIAQGYATDRITDLLKKFGLQDVLVNIGEYRALGGPFQLGLSDPRHGVIGRRQLSGAAIATSSPAALFVGAQTHIMHPARTAKWSTISVEADAATIADAFSTALCLANLDEINAAAQHPAIRRIVIVDKHGDLSTI</sequence>
<reference evidence="11 12" key="1">
    <citation type="submission" date="2016-12" db="EMBL/GenBank/DDBJ databases">
        <title>The draft genome sequence of HSLHS2.</title>
        <authorList>
            <person name="Hu D."/>
            <person name="Wang L."/>
            <person name="Shao Z."/>
        </authorList>
    </citation>
    <scope>NUCLEOTIDE SEQUENCE [LARGE SCALE GENOMIC DNA]</scope>
    <source>
        <strain evidence="11">MCCC 1A06712</strain>
    </source>
</reference>
<evidence type="ECO:0000313" key="12">
    <source>
        <dbReference type="Proteomes" id="UP000194664"/>
    </source>
</evidence>
<evidence type="ECO:0000256" key="9">
    <source>
        <dbReference type="ARBA" id="ARBA00031306"/>
    </source>
</evidence>
<evidence type="ECO:0000256" key="4">
    <source>
        <dbReference type="ARBA" id="ARBA00022630"/>
    </source>
</evidence>
<gene>
    <name evidence="11" type="ORF">BVC71_03110</name>
</gene>
<keyword evidence="6" id="KW-0479">Metal-binding</keyword>
<dbReference type="PANTHER" id="PTHR30040">
    <property type="entry name" value="THIAMINE BIOSYNTHESIS LIPOPROTEIN APBE"/>
    <property type="match status" value="1"/>
</dbReference>
<dbReference type="InterPro" id="IPR003374">
    <property type="entry name" value="ApbE-like_sf"/>
</dbReference>
<evidence type="ECO:0000256" key="5">
    <source>
        <dbReference type="ARBA" id="ARBA00022679"/>
    </source>
</evidence>
<protein>
    <recommendedName>
        <fullName evidence="3">FAD:protein FMN transferase</fullName>
        <ecNumber evidence="2">2.7.1.180</ecNumber>
    </recommendedName>
    <alternativeName>
        <fullName evidence="9">Flavin transferase</fullName>
    </alternativeName>
</protein>
<dbReference type="GO" id="GO:0016740">
    <property type="term" value="F:transferase activity"/>
    <property type="evidence" value="ECO:0007669"/>
    <property type="project" value="UniProtKB-KW"/>
</dbReference>
<evidence type="ECO:0000256" key="2">
    <source>
        <dbReference type="ARBA" id="ARBA00011955"/>
    </source>
</evidence>
<accession>A0A251X1L9</accession>
<comment type="caution">
    <text evidence="11">The sequence shown here is derived from an EMBL/GenBank/DDBJ whole genome shotgun (WGS) entry which is preliminary data.</text>
</comment>
<dbReference type="InterPro" id="IPR024932">
    <property type="entry name" value="ApbE"/>
</dbReference>
<proteinExistence type="predicted"/>
<dbReference type="SUPFAM" id="SSF143631">
    <property type="entry name" value="ApbE-like"/>
    <property type="match status" value="1"/>
</dbReference>
<keyword evidence="7" id="KW-0274">FAD</keyword>
<dbReference type="EC" id="2.7.1.180" evidence="2"/>
<dbReference type="PANTHER" id="PTHR30040:SF2">
    <property type="entry name" value="FAD:PROTEIN FMN TRANSFERASE"/>
    <property type="match status" value="1"/>
</dbReference>
<dbReference type="RefSeq" id="WP_165767713.1">
    <property type="nucleotide sequence ID" value="NZ_MSPP01000001.1"/>
</dbReference>
<evidence type="ECO:0000256" key="10">
    <source>
        <dbReference type="ARBA" id="ARBA00048540"/>
    </source>
</evidence>
<keyword evidence="12" id="KW-1185">Reference proteome</keyword>
<comment type="cofactor">
    <cofactor evidence="1">
        <name>Mg(2+)</name>
        <dbReference type="ChEBI" id="CHEBI:18420"/>
    </cofactor>
</comment>
<comment type="catalytic activity">
    <reaction evidence="10">
        <text>L-threonyl-[protein] + FAD = FMN-L-threonyl-[protein] + AMP + H(+)</text>
        <dbReference type="Rhea" id="RHEA:36847"/>
        <dbReference type="Rhea" id="RHEA-COMP:11060"/>
        <dbReference type="Rhea" id="RHEA-COMP:11061"/>
        <dbReference type="ChEBI" id="CHEBI:15378"/>
        <dbReference type="ChEBI" id="CHEBI:30013"/>
        <dbReference type="ChEBI" id="CHEBI:57692"/>
        <dbReference type="ChEBI" id="CHEBI:74257"/>
        <dbReference type="ChEBI" id="CHEBI:456215"/>
        <dbReference type="EC" id="2.7.1.180"/>
    </reaction>
</comment>
<keyword evidence="4" id="KW-0285">Flavoprotein</keyword>
<evidence type="ECO:0000313" key="11">
    <source>
        <dbReference type="EMBL" id="OUD10502.1"/>
    </source>
</evidence>
<dbReference type="AlphaFoldDB" id="A0A251X1L9"/>
<keyword evidence="8" id="KW-0460">Magnesium</keyword>
<organism evidence="11 12">
    <name type="scientific">Marivivens niveibacter</name>
    <dbReference type="NCBI Taxonomy" id="1930667"/>
    <lineage>
        <taxon>Bacteria</taxon>
        <taxon>Pseudomonadati</taxon>
        <taxon>Pseudomonadota</taxon>
        <taxon>Alphaproteobacteria</taxon>
        <taxon>Rhodobacterales</taxon>
        <taxon>Paracoccaceae</taxon>
        <taxon>Marivivens group</taxon>
        <taxon>Marivivens</taxon>
    </lineage>
</organism>
<dbReference type="Pfam" id="PF02424">
    <property type="entry name" value="ApbE"/>
    <property type="match status" value="1"/>
</dbReference>
<dbReference type="GO" id="GO:0046872">
    <property type="term" value="F:metal ion binding"/>
    <property type="evidence" value="ECO:0007669"/>
    <property type="project" value="UniProtKB-KW"/>
</dbReference>
<evidence type="ECO:0000256" key="1">
    <source>
        <dbReference type="ARBA" id="ARBA00001946"/>
    </source>
</evidence>
<keyword evidence="5" id="KW-0808">Transferase</keyword>